<dbReference type="PANTHER" id="PTHR46532">
    <property type="entry name" value="MALE FERTILITY FACTOR KL5"/>
    <property type="match status" value="1"/>
</dbReference>
<feature type="coiled-coil region" evidence="1">
    <location>
        <begin position="1559"/>
        <end position="1586"/>
    </location>
</feature>
<keyword evidence="1" id="KW-0175">Coiled coil</keyword>
<evidence type="ECO:0000313" key="6">
    <source>
        <dbReference type="EMBL" id="KAG7305948.1"/>
    </source>
</evidence>
<evidence type="ECO:0000313" key="7">
    <source>
        <dbReference type="Proteomes" id="UP000823941"/>
    </source>
</evidence>
<evidence type="ECO:0000259" key="3">
    <source>
        <dbReference type="Pfam" id="PF08385"/>
    </source>
</evidence>
<name>A0ABQ7QN09_PLUXY</name>
<dbReference type="Gene3D" id="1.20.140.100">
    <property type="entry name" value="Dynein heavy chain, N-terminal domain 2"/>
    <property type="match status" value="1"/>
</dbReference>
<feature type="compositionally biased region" description="Basic and acidic residues" evidence="2">
    <location>
        <begin position="12"/>
        <end position="25"/>
    </location>
</feature>
<keyword evidence="7" id="KW-1185">Reference proteome</keyword>
<comment type="caution">
    <text evidence="6">The sequence shown here is derived from an EMBL/GenBank/DDBJ whole genome shotgun (WGS) entry which is preliminary data.</text>
</comment>
<feature type="region of interest" description="Disordered" evidence="2">
    <location>
        <begin position="1"/>
        <end position="25"/>
    </location>
</feature>
<dbReference type="InterPro" id="IPR042228">
    <property type="entry name" value="Dynein_linker_3"/>
</dbReference>
<dbReference type="Pfam" id="PF25007">
    <property type="entry name" value="DYH2-5-8_CC"/>
    <property type="match status" value="1"/>
</dbReference>
<accession>A0ABQ7QN09</accession>
<gene>
    <name evidence="6" type="ORF">JYU34_008511</name>
</gene>
<organism evidence="6 7">
    <name type="scientific">Plutella xylostella</name>
    <name type="common">Diamondback moth</name>
    <name type="synonym">Plutella maculipennis</name>
    <dbReference type="NCBI Taxonomy" id="51655"/>
    <lineage>
        <taxon>Eukaryota</taxon>
        <taxon>Metazoa</taxon>
        <taxon>Ecdysozoa</taxon>
        <taxon>Arthropoda</taxon>
        <taxon>Hexapoda</taxon>
        <taxon>Insecta</taxon>
        <taxon>Pterygota</taxon>
        <taxon>Neoptera</taxon>
        <taxon>Endopterygota</taxon>
        <taxon>Lepidoptera</taxon>
        <taxon>Glossata</taxon>
        <taxon>Ditrysia</taxon>
        <taxon>Yponomeutoidea</taxon>
        <taxon>Plutellidae</taxon>
        <taxon>Plutella</taxon>
    </lineage>
</organism>
<dbReference type="InterPro" id="IPR013594">
    <property type="entry name" value="Dynein_heavy_tail"/>
</dbReference>
<sequence length="1653" mass="192908">MAVNVKKRRKVAWSDDLSHDSEEEREKERLAELERLAAETPLKPTYSEQQLAALVTYVMKMTTLYDLRDQDWNPDVTEVIENWLMDPKKLILTVCFKADKLSAQCDFPLIPVHDLTYFLRQPDFIFTVENFHEEVVFGTFVDSVEMNMISMLEIVYAPYFFAVTSWPDSVKSEFCSQLHTFLAKLVDMYYKMLGLTVLYIPQEGQSLSFEEASADRELVKRLEGVVVYWTHQIKSCLEDHASVASQNELLCPSDEYDFWIYRHENLSGLEYQIKNPAVDHITKILITTHSTFIQQFQFLCVEILQKIHEAKSNIEYLQVIKQPCAVLECVLDPDEISSHVPTIINLFRFIWLESPYYNSETRITNLFKALSNQIIILCRNYIKLEDLFDGKTKKALGEFGKCIDCCKQYREIYELMAEAHNEAKPDSWNLDTGAIFNYIDSFVQRCFDMLDVCNCMIIFGRIDEMEVINKPIFGGARGAMFEDKCEQIEHMFHDALSAVKQVSSSILDVQAPSWYDDILQFRTVIKDIEIIIENLMESVFEGVNHVEEAVIALFSLNNYSKRKNLKRIFKKKTADVWSMFSDEVQEAKKEMVDCRSQAPGDMPSFSGRAAVLLMRKNRLVYLKKVMTDAAWMMPCSSSDDVMGHVGRLVSAMDVAVRELQIAWTHNFDEKCGAGLNKTLMRKSVDNPGLMECNIDVNILDLCKEAFHFENMGQDIPTHAYAVYIKCKTIYYVYESVLAVVKGYNKILDSLSDEERLLFKPLISACERKVQPGITKLTWTSTLSDAYIADCVTQIGELQDFLTTYKTCNVNLAKIMEKICDTPLIEFDIYNVFDIKDLRATIREMQLSAIEKILEMYKEIITYIIIVYEGFETQINQMADYWIKYVRRFDKQLEDALRLLVKASMQNMYRCLHGDGTMAPSPLIKMDLFLIDNNITYIPSRIEIYDTFTTILEEIIHIISTIPRLYEKFALPSGGLKRFYEVITDDNDINQLQSLIDIEIELNLDQIHEHIRLWDPFSHIWKVDKDAFLENYKGERHAAFDFDQLITNYIDLANGVQIQETVYQIHFITLNSSELKKSIIKHCHKWQTKLGELLRQITEEDIDKVYDYVEQSSEEVMRMPQNLGELASSIATYERLMSEINKVQQTFPPITEEITTLAKFEVNVGADIISRHENIPVIWAEYLALLEEAKKQLEANKDRFKTQLLEQAELFKEAAKEFCEDFYTNAPTTSELSGKEALAQLQAFRDHLNLLREQEQAIRDGLAVFNLTTPVNLDLQKMEKELEKLEEVWGLVNQWEESWEKYKNQTFWEMETDEMEDNVMFLFRNFNRLSRQLKEKGWEIIDTTRIKVDAFRRTLPLINDLKNPCMRDRHWDRIKALMGVEFDQTSEDFKLDLIMRLNFQAYADEIAEISNAATMELNIENGLKAIKEVWKTTTFEMQHHKGEIYRIKNVEEVTQFLEDHQVQLSSFKSTKYVEPFIKEVDYWEKSLGYVAECIEISLQVQRRYLYLENIFTGEDIRKQLPNEVKIFDDLATDWANVTTNMHSGKNALEACLYEPAPYLFNKLNKMVDNLEGILRQLEKYLETKRQLFPRFYFISNDDMLEILGNSKKPQLVQVHLKKLFDNINKIKIDKVSNSDCHNYIGTYVAVSILYLYFH</sequence>
<dbReference type="Proteomes" id="UP000823941">
    <property type="component" value="Chromosome 12"/>
</dbReference>
<evidence type="ECO:0000256" key="2">
    <source>
        <dbReference type="SAM" id="MobiDB-lite"/>
    </source>
</evidence>
<dbReference type="InterPro" id="IPR013602">
    <property type="entry name" value="Dynein_heavy_linker"/>
</dbReference>
<feature type="domain" description="Dynein axonemal heavy chain 2/5/8 coiled-coil" evidence="5">
    <location>
        <begin position="1088"/>
        <end position="1206"/>
    </location>
</feature>
<dbReference type="InterPro" id="IPR056759">
    <property type="entry name" value="DYH2-5-8_CC"/>
</dbReference>
<dbReference type="InterPro" id="IPR042222">
    <property type="entry name" value="Dynein_2_N"/>
</dbReference>
<proteinExistence type="predicted"/>
<evidence type="ECO:0000259" key="5">
    <source>
        <dbReference type="Pfam" id="PF25007"/>
    </source>
</evidence>
<dbReference type="Pfam" id="PF08385">
    <property type="entry name" value="DHC_N1"/>
    <property type="match status" value="1"/>
</dbReference>
<feature type="domain" description="Dynein heavy chain linker" evidence="4">
    <location>
        <begin position="1274"/>
        <end position="1633"/>
    </location>
</feature>
<evidence type="ECO:0000256" key="1">
    <source>
        <dbReference type="SAM" id="Coils"/>
    </source>
</evidence>
<dbReference type="InterPro" id="IPR026983">
    <property type="entry name" value="DHC"/>
</dbReference>
<feature type="coiled-coil region" evidence="1">
    <location>
        <begin position="1182"/>
        <end position="1209"/>
    </location>
</feature>
<dbReference type="Pfam" id="PF08393">
    <property type="entry name" value="DHC_N2"/>
    <property type="match status" value="1"/>
</dbReference>
<dbReference type="Gene3D" id="3.20.180.20">
    <property type="entry name" value="Dynein heavy chain, N-terminal domain 2"/>
    <property type="match status" value="1"/>
</dbReference>
<protein>
    <submittedName>
        <fullName evidence="6">Uncharacterized protein</fullName>
    </submittedName>
</protein>
<dbReference type="Gene3D" id="1.10.287.2620">
    <property type="match status" value="1"/>
</dbReference>
<dbReference type="EMBL" id="JAHIBW010000012">
    <property type="protein sequence ID" value="KAG7305948.1"/>
    <property type="molecule type" value="Genomic_DNA"/>
</dbReference>
<evidence type="ECO:0000259" key="4">
    <source>
        <dbReference type="Pfam" id="PF08393"/>
    </source>
</evidence>
<feature type="compositionally biased region" description="Basic residues" evidence="2">
    <location>
        <begin position="1"/>
        <end position="11"/>
    </location>
</feature>
<feature type="domain" description="Dynein heavy chain tail" evidence="3">
    <location>
        <begin position="219"/>
        <end position="786"/>
    </location>
</feature>
<dbReference type="PANTHER" id="PTHR46532:SF11">
    <property type="entry name" value="DYNEIN AXONEMAL HEAVY CHAIN 12"/>
    <property type="match status" value="1"/>
</dbReference>
<reference evidence="6 7" key="1">
    <citation type="submission" date="2021-06" db="EMBL/GenBank/DDBJ databases">
        <title>A haploid diamondback moth (Plutella xylostella L.) genome assembly resolves 31 chromosomes and identifies a diamide resistance mutation.</title>
        <authorList>
            <person name="Ward C.M."/>
            <person name="Perry K.D."/>
            <person name="Baker G."/>
            <person name="Powis K."/>
            <person name="Heckel D.G."/>
            <person name="Baxter S.W."/>
        </authorList>
    </citation>
    <scope>NUCLEOTIDE SEQUENCE [LARGE SCALE GENOMIC DNA]</scope>
    <source>
        <strain evidence="6 7">LV</strain>
        <tissue evidence="6">Single pupa</tissue>
    </source>
</reference>